<reference evidence="1" key="1">
    <citation type="submission" date="2020-05" db="EMBL/GenBank/DDBJ databases">
        <authorList>
            <person name="Chiriac C."/>
            <person name="Salcher M."/>
            <person name="Ghai R."/>
            <person name="Kavagutti S V."/>
        </authorList>
    </citation>
    <scope>NUCLEOTIDE SEQUENCE</scope>
</reference>
<proteinExistence type="predicted"/>
<evidence type="ECO:0000313" key="1">
    <source>
        <dbReference type="EMBL" id="CAB4939964.1"/>
    </source>
</evidence>
<organism evidence="1">
    <name type="scientific">freshwater metagenome</name>
    <dbReference type="NCBI Taxonomy" id="449393"/>
    <lineage>
        <taxon>unclassified sequences</taxon>
        <taxon>metagenomes</taxon>
        <taxon>ecological metagenomes</taxon>
    </lineage>
</organism>
<name>A0A6J7JBG8_9ZZZZ</name>
<sequence length="68" mass="7306">MPPGGLATISEIRYVPAVSPRITKPTSIASPPKVVTMRASIAARREPCRSLLCPTSRNDRTVVSSQKT</sequence>
<gene>
    <name evidence="1" type="ORF">UFOPK3564_02888</name>
</gene>
<accession>A0A6J7JBG8</accession>
<dbReference type="EMBL" id="CAFBMK010000234">
    <property type="protein sequence ID" value="CAB4939964.1"/>
    <property type="molecule type" value="Genomic_DNA"/>
</dbReference>
<dbReference type="AlphaFoldDB" id="A0A6J7JBG8"/>
<protein>
    <submittedName>
        <fullName evidence="1">Unannotated protein</fullName>
    </submittedName>
</protein>